<feature type="transmembrane region" description="Helical" evidence="2">
    <location>
        <begin position="144"/>
        <end position="164"/>
    </location>
</feature>
<feature type="transmembrane region" description="Helical" evidence="2">
    <location>
        <begin position="114"/>
        <end position="132"/>
    </location>
</feature>
<protein>
    <submittedName>
        <fullName evidence="3">Uncharacterized protein</fullName>
    </submittedName>
</protein>
<accession>A0ABX6QMC1</accession>
<feature type="region of interest" description="Disordered" evidence="1">
    <location>
        <begin position="271"/>
        <end position="328"/>
    </location>
</feature>
<keyword evidence="4" id="KW-1185">Reference proteome</keyword>
<feature type="transmembrane region" description="Helical" evidence="2">
    <location>
        <begin position="201"/>
        <end position="220"/>
    </location>
</feature>
<evidence type="ECO:0000256" key="1">
    <source>
        <dbReference type="SAM" id="MobiDB-lite"/>
    </source>
</evidence>
<feature type="region of interest" description="Disordered" evidence="1">
    <location>
        <begin position="1"/>
        <end position="26"/>
    </location>
</feature>
<dbReference type="RefSeq" id="WP_138288370.1">
    <property type="nucleotide sequence ID" value="NZ_CP058350.1"/>
</dbReference>
<feature type="transmembrane region" description="Helical" evidence="2">
    <location>
        <begin position="86"/>
        <end position="107"/>
    </location>
</feature>
<dbReference type="Proteomes" id="UP000308530">
    <property type="component" value="Chromosome"/>
</dbReference>
<keyword evidence="2" id="KW-1133">Transmembrane helix</keyword>
<evidence type="ECO:0000313" key="4">
    <source>
        <dbReference type="Proteomes" id="UP000308530"/>
    </source>
</evidence>
<feature type="transmembrane region" description="Helical" evidence="2">
    <location>
        <begin position="241"/>
        <end position="263"/>
    </location>
</feature>
<organism evidence="3 4">
    <name type="scientific">Peteryoungia desertarenae</name>
    <dbReference type="NCBI Taxonomy" id="1813451"/>
    <lineage>
        <taxon>Bacteria</taxon>
        <taxon>Pseudomonadati</taxon>
        <taxon>Pseudomonadota</taxon>
        <taxon>Alphaproteobacteria</taxon>
        <taxon>Hyphomicrobiales</taxon>
        <taxon>Rhizobiaceae</taxon>
        <taxon>Peteryoungia</taxon>
    </lineage>
</organism>
<proteinExistence type="predicted"/>
<evidence type="ECO:0000256" key="2">
    <source>
        <dbReference type="SAM" id="Phobius"/>
    </source>
</evidence>
<name>A0ABX6QMC1_9HYPH</name>
<feature type="compositionally biased region" description="Acidic residues" evidence="1">
    <location>
        <begin position="295"/>
        <end position="309"/>
    </location>
</feature>
<gene>
    <name evidence="3" type="ORF">FE840_009230</name>
</gene>
<reference evidence="3 4" key="1">
    <citation type="submission" date="2020-06" db="EMBL/GenBank/DDBJ databases">
        <title>Genome sequence of Rhizobium sp strain ADMK78.</title>
        <authorList>
            <person name="Rahi P."/>
        </authorList>
    </citation>
    <scope>NUCLEOTIDE SEQUENCE [LARGE SCALE GENOMIC DNA]</scope>
    <source>
        <strain evidence="3 4">ADMK78</strain>
    </source>
</reference>
<feature type="transmembrane region" description="Helical" evidence="2">
    <location>
        <begin position="171"/>
        <end position="189"/>
    </location>
</feature>
<feature type="compositionally biased region" description="Basic residues" evidence="1">
    <location>
        <begin position="1"/>
        <end position="18"/>
    </location>
</feature>
<keyword evidence="2" id="KW-0472">Membrane</keyword>
<dbReference type="EMBL" id="CP058350">
    <property type="protein sequence ID" value="QLF69709.1"/>
    <property type="molecule type" value="Genomic_DNA"/>
</dbReference>
<sequence>MSKRPHKPRPNQKSRRKSASGVRAGGSASAMDVVIEGNPSGLARLRRVSRRRGFRWSLALLVAGILPVVLSLSIPHDFAFFELGYLFTLSVYDLVLAMLGISFGLALLPRDRQVGYVIGAFLAVIVPMMLFFDPIFSVILQSPLGHEMFLIAPVAVMLTGAALWLPERLRFAGLVAATMVVSFSLSLFIGLDDFGIGLKDFTTAAVLAAVWILLAPGLMLRQFRDVGDGPSTGPSNGWLVIPARIVGSWLVVIGTFVLVSLYVPILPGSAPPQAPDSYEDGVRDTPSMNEIAPLPEDDDLPQALPEDDNSGGNPLFNRRQSPPPEDVP</sequence>
<evidence type="ECO:0000313" key="3">
    <source>
        <dbReference type="EMBL" id="QLF69709.1"/>
    </source>
</evidence>
<keyword evidence="2" id="KW-0812">Transmembrane</keyword>
<feature type="transmembrane region" description="Helical" evidence="2">
    <location>
        <begin position="54"/>
        <end position="74"/>
    </location>
</feature>